<proteinExistence type="predicted"/>
<reference evidence="1 2" key="1">
    <citation type="submission" date="2020-02" db="EMBL/GenBank/DDBJ databases">
        <title>Characterization of phylogenetic diversity of novel bifidobacterial species isolated in Czech ZOOs.</title>
        <authorList>
            <person name="Lugli G.A."/>
            <person name="Vera N.B."/>
            <person name="Ventura M."/>
        </authorList>
    </citation>
    <scope>NUCLEOTIDE SEQUENCE [LARGE SCALE GENOMIC DNA]</scope>
    <source>
        <strain evidence="1 2">DSM 109957</strain>
    </source>
</reference>
<dbReference type="RefSeq" id="WP_169171954.1">
    <property type="nucleotide sequence ID" value="NZ_JAAIII010000003.1"/>
</dbReference>
<evidence type="ECO:0000313" key="1">
    <source>
        <dbReference type="EMBL" id="NMM93901.1"/>
    </source>
</evidence>
<name>A0A7Y0HSD7_9BIFI</name>
<protein>
    <submittedName>
        <fullName evidence="1">Uncharacterized protein</fullName>
    </submittedName>
</protein>
<accession>A0A7Y0HSD7</accession>
<sequence length="189" mass="21358">MCDVNIVEENGRVVLTAPYCEDANAEYRKLNGRWDAGEKVWRFDARDSERVKALASRFFGWEEPDVAGPKVTIRVHAKQFKTFDGIVLANRELACRPDWDSPVRLADNVVVVEGAFADRSGRSIIGRVDDDVVLEVRDLPYGALRLLDEGSYDLVEPADRLSLLRGERERLLKRLAEIDRLLGETENAA</sequence>
<evidence type="ECO:0000313" key="2">
    <source>
        <dbReference type="Proteomes" id="UP000532194"/>
    </source>
</evidence>
<organism evidence="1 2">
    <name type="scientific">Bifidobacterium oedipodis</name>
    <dbReference type="NCBI Taxonomy" id="2675322"/>
    <lineage>
        <taxon>Bacteria</taxon>
        <taxon>Bacillati</taxon>
        <taxon>Actinomycetota</taxon>
        <taxon>Actinomycetes</taxon>
        <taxon>Bifidobacteriales</taxon>
        <taxon>Bifidobacteriaceae</taxon>
        <taxon>Bifidobacterium</taxon>
    </lineage>
</organism>
<dbReference type="EMBL" id="JAAIII010000003">
    <property type="protein sequence ID" value="NMM93901.1"/>
    <property type="molecule type" value="Genomic_DNA"/>
</dbReference>
<gene>
    <name evidence="1" type="ORF">G1C95_1088</name>
</gene>
<dbReference type="AlphaFoldDB" id="A0A7Y0HSD7"/>
<keyword evidence="2" id="KW-1185">Reference proteome</keyword>
<dbReference type="Proteomes" id="UP000532194">
    <property type="component" value="Unassembled WGS sequence"/>
</dbReference>
<comment type="caution">
    <text evidence="1">The sequence shown here is derived from an EMBL/GenBank/DDBJ whole genome shotgun (WGS) entry which is preliminary data.</text>
</comment>